<accession>A0A6S6ST59</accession>
<reference evidence="11" key="1">
    <citation type="submission" date="2020-01" db="EMBL/GenBank/DDBJ databases">
        <authorList>
            <person name="Meier V. D."/>
            <person name="Meier V D."/>
        </authorList>
    </citation>
    <scope>NUCLEOTIDE SEQUENCE</scope>
    <source>
        <strain evidence="11">HLG_WM_MAG_04</strain>
    </source>
</reference>
<sequence length="443" mass="49997">MPKQSKDDYLQALKSPKTHHADVADYLEEVKKYDEDRFFEHFNILPLEKRAKTFLELPSPFQNDVLKAYDAQTLAGLVEVLKSDDASTMFLSISKNTPEKEETVFGLLSEKRQEELEQLIHYEAEEAGSLMQTELFKVEKDTSLAQALEKLAVLKQGGIGRVESLFVTDEHDKLLKTIFMDDLILENRENKFSDFMHKFPHPHLVSAHENMDYALKMIEKYDLSVLAVVDRRGHLIGRITHDDMVDTLQEKATQQIYNLNKLHADEEIEESFKKTSQTRAIWLSINLFNAILASLVIGLFEETLETIVALAVLMPIVANMAGTASVQTMTVVVRQMGLGEINFNDIRPILIKEMSMAVLNGLFFAFLSMAVAYLWFAQPLIAYAIGLSMFVSFVCAGVLGATVPMLLKKLSLDPAIASSVVVITLVDIIGFFSFLWFAEMLVL</sequence>
<feature type="domain" description="CBS" evidence="10">
    <location>
        <begin position="196"/>
        <end position="256"/>
    </location>
</feature>
<evidence type="ECO:0000256" key="4">
    <source>
        <dbReference type="ARBA" id="ARBA00022692"/>
    </source>
</evidence>
<dbReference type="PANTHER" id="PTHR43773">
    <property type="entry name" value="MAGNESIUM TRANSPORTER MGTE"/>
    <property type="match status" value="1"/>
</dbReference>
<dbReference type="Pfam" id="PF00571">
    <property type="entry name" value="CBS"/>
    <property type="match status" value="2"/>
</dbReference>
<evidence type="ECO:0000256" key="2">
    <source>
        <dbReference type="ARBA" id="ARBA00009749"/>
    </source>
</evidence>
<evidence type="ECO:0000313" key="11">
    <source>
        <dbReference type="EMBL" id="CAA6811739.1"/>
    </source>
</evidence>
<keyword evidence="5 9" id="KW-0460">Magnesium</keyword>
<dbReference type="GO" id="GO:0046872">
    <property type="term" value="F:metal ion binding"/>
    <property type="evidence" value="ECO:0007669"/>
    <property type="project" value="UniProtKB-KW"/>
</dbReference>
<gene>
    <name evidence="11" type="ORF">HELGO_WM5455</name>
</gene>
<dbReference type="SMART" id="SM00924">
    <property type="entry name" value="MgtE_N"/>
    <property type="match status" value="1"/>
</dbReference>
<feature type="transmembrane region" description="Helical" evidence="9">
    <location>
        <begin position="381"/>
        <end position="403"/>
    </location>
</feature>
<dbReference type="GO" id="GO:0015095">
    <property type="term" value="F:magnesium ion transmembrane transporter activity"/>
    <property type="evidence" value="ECO:0007669"/>
    <property type="project" value="UniProtKB-UniRule"/>
</dbReference>
<keyword evidence="9" id="KW-0479">Metal-binding</keyword>
<dbReference type="InterPro" id="IPR046342">
    <property type="entry name" value="CBS_dom_sf"/>
</dbReference>
<comment type="similarity">
    <text evidence="2 9">Belongs to the SLC41A transporter family.</text>
</comment>
<dbReference type="InterPro" id="IPR036739">
    <property type="entry name" value="SLC41_membr_dom_sf"/>
</dbReference>
<comment type="function">
    <text evidence="9">Acts as a magnesium transporter.</text>
</comment>
<keyword evidence="9" id="KW-1003">Cell membrane</keyword>
<proteinExistence type="inferred from homology"/>
<evidence type="ECO:0000256" key="6">
    <source>
        <dbReference type="ARBA" id="ARBA00022989"/>
    </source>
</evidence>
<dbReference type="SMART" id="SM00116">
    <property type="entry name" value="CBS"/>
    <property type="match status" value="2"/>
</dbReference>
<dbReference type="Pfam" id="PF03448">
    <property type="entry name" value="MgtE_N"/>
    <property type="match status" value="1"/>
</dbReference>
<dbReference type="SUPFAM" id="SSF158791">
    <property type="entry name" value="MgtE N-terminal domain-like"/>
    <property type="match status" value="1"/>
</dbReference>
<feature type="transmembrane region" description="Helical" evidence="9">
    <location>
        <begin position="306"/>
        <end position="333"/>
    </location>
</feature>
<dbReference type="InterPro" id="IPR038076">
    <property type="entry name" value="MgtE_N_sf"/>
</dbReference>
<keyword evidence="6 9" id="KW-1133">Transmembrane helix</keyword>
<keyword evidence="4 9" id="KW-0812">Transmembrane</keyword>
<dbReference type="Gene3D" id="1.10.357.20">
    <property type="entry name" value="SLC41 divalent cation transporters, integral membrane domain"/>
    <property type="match status" value="1"/>
</dbReference>
<keyword evidence="7 9" id="KW-0472">Membrane</keyword>
<dbReference type="CDD" id="cd04606">
    <property type="entry name" value="CBS_pair_Mg_transporter"/>
    <property type="match status" value="1"/>
</dbReference>
<comment type="subunit">
    <text evidence="9">Homodimer.</text>
</comment>
<protein>
    <recommendedName>
        <fullName evidence="9">Magnesium transporter MgtE</fullName>
    </recommendedName>
</protein>
<feature type="transmembrane region" description="Helical" evidence="9">
    <location>
        <begin position="415"/>
        <end position="438"/>
    </location>
</feature>
<dbReference type="InterPro" id="IPR006668">
    <property type="entry name" value="Mg_transptr_MgtE_intracell_dom"/>
</dbReference>
<keyword evidence="3 9" id="KW-0813">Transport</keyword>
<evidence type="ECO:0000256" key="8">
    <source>
        <dbReference type="PROSITE-ProRule" id="PRU00703"/>
    </source>
</evidence>
<dbReference type="Gene3D" id="1.25.60.10">
    <property type="entry name" value="MgtE N-terminal domain-like"/>
    <property type="match status" value="1"/>
</dbReference>
<dbReference type="InterPro" id="IPR006669">
    <property type="entry name" value="MgtE_transporter"/>
</dbReference>
<evidence type="ECO:0000256" key="9">
    <source>
        <dbReference type="RuleBase" id="RU362011"/>
    </source>
</evidence>
<feature type="transmembrane region" description="Helical" evidence="9">
    <location>
        <begin position="354"/>
        <end position="375"/>
    </location>
</feature>
<evidence type="ECO:0000256" key="5">
    <source>
        <dbReference type="ARBA" id="ARBA00022842"/>
    </source>
</evidence>
<dbReference type="AlphaFoldDB" id="A0A6S6ST59"/>
<evidence type="ECO:0000259" key="10">
    <source>
        <dbReference type="PROSITE" id="PS51371"/>
    </source>
</evidence>
<dbReference type="GO" id="GO:0005886">
    <property type="term" value="C:plasma membrane"/>
    <property type="evidence" value="ECO:0007669"/>
    <property type="project" value="UniProtKB-SubCell"/>
</dbReference>
<dbReference type="SUPFAM" id="SSF161093">
    <property type="entry name" value="MgtE membrane domain-like"/>
    <property type="match status" value="1"/>
</dbReference>
<keyword evidence="8" id="KW-0129">CBS domain</keyword>
<comment type="subcellular location">
    <subcellularLocation>
        <location evidence="9">Cell membrane</location>
        <topology evidence="9">Multi-pass membrane protein</topology>
    </subcellularLocation>
    <subcellularLocation>
        <location evidence="1">Membrane</location>
        <topology evidence="1">Multi-pass membrane protein</topology>
    </subcellularLocation>
</comment>
<evidence type="ECO:0000256" key="3">
    <source>
        <dbReference type="ARBA" id="ARBA00022448"/>
    </source>
</evidence>
<dbReference type="NCBIfam" id="TIGR00400">
    <property type="entry name" value="mgtE"/>
    <property type="match status" value="1"/>
</dbReference>
<dbReference type="PANTHER" id="PTHR43773:SF1">
    <property type="entry name" value="MAGNESIUM TRANSPORTER MGTE"/>
    <property type="match status" value="1"/>
</dbReference>
<dbReference type="InterPro" id="IPR000644">
    <property type="entry name" value="CBS_dom"/>
</dbReference>
<organism evidence="11">
    <name type="scientific">uncultured Sulfurovum sp</name>
    <dbReference type="NCBI Taxonomy" id="269237"/>
    <lineage>
        <taxon>Bacteria</taxon>
        <taxon>Pseudomonadati</taxon>
        <taxon>Campylobacterota</taxon>
        <taxon>Epsilonproteobacteria</taxon>
        <taxon>Campylobacterales</taxon>
        <taxon>Sulfurovaceae</taxon>
        <taxon>Sulfurovum</taxon>
        <taxon>environmental samples</taxon>
    </lineage>
</organism>
<evidence type="ECO:0000256" key="7">
    <source>
        <dbReference type="ARBA" id="ARBA00023136"/>
    </source>
</evidence>
<evidence type="ECO:0000256" key="1">
    <source>
        <dbReference type="ARBA" id="ARBA00004141"/>
    </source>
</evidence>
<feature type="transmembrane region" description="Helical" evidence="9">
    <location>
        <begin position="280"/>
        <end position="300"/>
    </location>
</feature>
<name>A0A6S6ST59_9BACT</name>
<feature type="domain" description="CBS" evidence="10">
    <location>
        <begin position="131"/>
        <end position="195"/>
    </location>
</feature>
<dbReference type="PROSITE" id="PS51371">
    <property type="entry name" value="CBS"/>
    <property type="match status" value="2"/>
</dbReference>
<dbReference type="EMBL" id="CACVAX010000034">
    <property type="protein sequence ID" value="CAA6811739.1"/>
    <property type="molecule type" value="Genomic_DNA"/>
</dbReference>
<dbReference type="SUPFAM" id="SSF54631">
    <property type="entry name" value="CBS-domain pair"/>
    <property type="match status" value="1"/>
</dbReference>
<dbReference type="Gene3D" id="3.10.580.10">
    <property type="entry name" value="CBS-domain"/>
    <property type="match status" value="1"/>
</dbReference>
<dbReference type="InterPro" id="IPR006667">
    <property type="entry name" value="SLC41_membr_dom"/>
</dbReference>
<dbReference type="Pfam" id="PF01769">
    <property type="entry name" value="MgtE"/>
    <property type="match status" value="1"/>
</dbReference>